<evidence type="ECO:0000259" key="4">
    <source>
        <dbReference type="Pfam" id="PF04717"/>
    </source>
</evidence>
<evidence type="ECO:0000313" key="6">
    <source>
        <dbReference type="EMBL" id="SJL84375.1"/>
    </source>
</evidence>
<dbReference type="AlphaFoldDB" id="A0A1R4B628"/>
<comment type="subcellular location">
    <subcellularLocation>
        <location evidence="1">Secreted</location>
    </subcellularLocation>
</comment>
<feature type="domain" description="Gp5/Type VI secretion system Vgr C-terminal trimerisation" evidence="5">
    <location>
        <begin position="476"/>
        <end position="580"/>
    </location>
</feature>
<sequence>MAKLGFSIKIDGLDDDTLVVHRFEGHESLSDSVFKGQPCYGFYYRIELASRQSTITSQQVVDRAVDVTFFRNGEVVQRLNGIVRQFTQGDIGHQFTYYSLTLVPSLERLSLRQNSRIFQLKTVPEILSTVLQEMGINDYAFNLQRDCAQREFCVQYRETDLAFLHRLAAEEGLVYSFTHEQGKHTLVFTDASANLTALAEPVPYNALAGGAHDEPYISQFNAHTRSEVSSTALQDYSFKKPTYQFAQQARGQNMDYQLTDYEHFDAPGRFKDDESGKAFNQIRLDYLRREAKTFRGKSNQAALRAGYSFTLSEHLDDAMNADYVLVGVTHQGTQPQALEEEGGSGATTYSNQFTAIPSTVNWRATPQPKPSVDGPMMAVVVGPEGEEIFCDKYGRVKVHFPWDRYSAANEQSSCWVRASQGWAGSQYGMMAIPRIGHEVIVSFLNGDPDQPIITGRTYHATNIAPYPLPDNKTKTVIRSETHQGEGFNELSFEDQADSEQIHVYAQKDYQGLVENDHTQLIHNDKHLTVDRDSYSQVKNNRHLTIRGESRTKITKNHNVDVKGSLQQKVTDKTIVDAGSEVHLKAGNKIVLNGGDEMTLKVGGSFIKMDASGVTVVGSAININSGGSAGAGSGYAGLAALLPKALKEIKDLAEGVMPSAVASLTPADPELYALASPELISVEALEQMAMDNTPLAKMCQKQADGSCPRADCPCASAEETA</sequence>
<name>A0A1R4B628_9VIBR</name>
<accession>A0A1R4B628</accession>
<dbReference type="RefSeq" id="WP_077314746.1">
    <property type="nucleotide sequence ID" value="NZ_AP024888.1"/>
</dbReference>
<evidence type="ECO:0000256" key="3">
    <source>
        <dbReference type="ARBA" id="ARBA00022525"/>
    </source>
</evidence>
<dbReference type="InterPro" id="IPR006531">
    <property type="entry name" value="Gp5/Vgr_OB"/>
</dbReference>
<proteinExistence type="inferred from homology"/>
<dbReference type="SUPFAM" id="SSF69279">
    <property type="entry name" value="Phage tail proteins"/>
    <property type="match status" value="2"/>
</dbReference>
<dbReference type="Proteomes" id="UP000189475">
    <property type="component" value="Unassembled WGS sequence"/>
</dbReference>
<dbReference type="Gene3D" id="4.10.220.110">
    <property type="match status" value="1"/>
</dbReference>
<dbReference type="Gene3D" id="3.55.50.10">
    <property type="entry name" value="Baseplate protein-like domains"/>
    <property type="match status" value="1"/>
</dbReference>
<evidence type="ECO:0000313" key="7">
    <source>
        <dbReference type="Proteomes" id="UP000189475"/>
    </source>
</evidence>
<dbReference type="Gene3D" id="2.40.50.230">
    <property type="entry name" value="Gp5 N-terminal domain"/>
    <property type="match status" value="1"/>
</dbReference>
<dbReference type="InterPro" id="IPR006533">
    <property type="entry name" value="T6SS_Vgr_RhsGE"/>
</dbReference>
<dbReference type="Gene3D" id="2.30.110.50">
    <property type="match status" value="1"/>
</dbReference>
<evidence type="ECO:0000259" key="5">
    <source>
        <dbReference type="Pfam" id="PF22178"/>
    </source>
</evidence>
<dbReference type="OrthoDB" id="9762420at2"/>
<dbReference type="InterPro" id="IPR050708">
    <property type="entry name" value="T6SS_VgrG/RHS"/>
</dbReference>
<dbReference type="PANTHER" id="PTHR32305:SF11">
    <property type="entry name" value="TYPE VI SECRETION SYSTEM SPIKE PROTEIN VGRG3"/>
    <property type="match status" value="1"/>
</dbReference>
<dbReference type="NCBIfam" id="TIGR03361">
    <property type="entry name" value="VI_Rhs_Vgr"/>
    <property type="match status" value="1"/>
</dbReference>
<dbReference type="SUPFAM" id="SSF69349">
    <property type="entry name" value="Phage fibre proteins"/>
    <property type="match status" value="1"/>
</dbReference>
<dbReference type="Pfam" id="PF04717">
    <property type="entry name" value="Phage_base_V"/>
    <property type="match status" value="1"/>
</dbReference>
<dbReference type="EMBL" id="FUFT01000005">
    <property type="protein sequence ID" value="SJL84375.1"/>
    <property type="molecule type" value="Genomic_DNA"/>
</dbReference>
<reference evidence="6 7" key="1">
    <citation type="submission" date="2017-02" db="EMBL/GenBank/DDBJ databases">
        <authorList>
            <person name="Peterson S.W."/>
        </authorList>
    </citation>
    <scope>NUCLEOTIDE SEQUENCE [LARGE SCALE GENOMIC DNA]</scope>
    <source>
        <strain evidence="6 7">CECT 9027</strain>
    </source>
</reference>
<dbReference type="Pfam" id="PF22178">
    <property type="entry name" value="Gp5_trimer_C"/>
    <property type="match status" value="1"/>
</dbReference>
<dbReference type="InterPro" id="IPR017847">
    <property type="entry name" value="T6SS_RhsGE_Vgr_subset"/>
</dbReference>
<evidence type="ECO:0000256" key="1">
    <source>
        <dbReference type="ARBA" id="ARBA00004613"/>
    </source>
</evidence>
<dbReference type="FunFam" id="3.55.50.10:FF:000001">
    <property type="entry name" value="Actin cross-linking toxin VgrG1"/>
    <property type="match status" value="1"/>
</dbReference>
<keyword evidence="7" id="KW-1185">Reference proteome</keyword>
<organism evidence="6 7">
    <name type="scientific">Vibrio palustris</name>
    <dbReference type="NCBI Taxonomy" id="1918946"/>
    <lineage>
        <taxon>Bacteria</taxon>
        <taxon>Pseudomonadati</taxon>
        <taxon>Pseudomonadota</taxon>
        <taxon>Gammaproteobacteria</taxon>
        <taxon>Vibrionales</taxon>
        <taxon>Vibrionaceae</taxon>
        <taxon>Vibrio</taxon>
    </lineage>
</organism>
<dbReference type="NCBIfam" id="TIGR01646">
    <property type="entry name" value="vgr_GE"/>
    <property type="match status" value="1"/>
</dbReference>
<dbReference type="InterPro" id="IPR054030">
    <property type="entry name" value="Gp5_Vgr_C"/>
</dbReference>
<dbReference type="STRING" id="1918946.VPAL9027_02358"/>
<gene>
    <name evidence="6" type="ORF">VPAL9027_02358</name>
</gene>
<keyword evidence="3" id="KW-0964">Secreted</keyword>
<feature type="domain" description="Gp5/Type VI secretion system Vgr protein OB-fold" evidence="4">
    <location>
        <begin position="391"/>
        <end position="458"/>
    </location>
</feature>
<dbReference type="PANTHER" id="PTHR32305">
    <property type="match status" value="1"/>
</dbReference>
<dbReference type="Pfam" id="PF05954">
    <property type="entry name" value="Phage_GPD"/>
    <property type="match status" value="1"/>
</dbReference>
<dbReference type="SUPFAM" id="SSF69255">
    <property type="entry name" value="gp5 N-terminal domain-like"/>
    <property type="match status" value="1"/>
</dbReference>
<dbReference type="InterPro" id="IPR037026">
    <property type="entry name" value="Vgr_OB-fold_dom_sf"/>
</dbReference>
<dbReference type="GO" id="GO:0005576">
    <property type="term" value="C:extracellular region"/>
    <property type="evidence" value="ECO:0007669"/>
    <property type="project" value="UniProtKB-SubCell"/>
</dbReference>
<protein>
    <submittedName>
        <fullName evidence="6">Phage-related baseplate assembly protein</fullName>
    </submittedName>
</protein>
<comment type="similarity">
    <text evidence="2">Belongs to the VgrG protein family.</text>
</comment>
<evidence type="ECO:0000256" key="2">
    <source>
        <dbReference type="ARBA" id="ARBA00005558"/>
    </source>
</evidence>